<keyword evidence="6" id="KW-0418">Kinase</keyword>
<dbReference type="PANTHER" id="PTHR27002:SF1117">
    <property type="entry name" value="CYSTEINE-RICH RECEPTOR-LIKE PROTEIN KINASE 19"/>
    <property type="match status" value="1"/>
</dbReference>
<evidence type="ECO:0000313" key="14">
    <source>
        <dbReference type="EMBL" id="KAJ8560764.1"/>
    </source>
</evidence>
<reference evidence="15" key="1">
    <citation type="journal article" date="2023" name="Proc. Natl. Acad. Sci. U.S.A.">
        <title>Genomic and structural basis for evolution of tropane alkaloid biosynthesis.</title>
        <authorList>
            <person name="Wanga Y.-J."/>
            <person name="Taina T."/>
            <person name="Yua J.-Y."/>
            <person name="Lia J."/>
            <person name="Xua B."/>
            <person name="Chenc J."/>
            <person name="D'Auriad J.C."/>
            <person name="Huanga J.-P."/>
            <person name="Huanga S.-X."/>
        </authorList>
    </citation>
    <scope>NUCLEOTIDE SEQUENCE [LARGE SCALE GENOMIC DNA]</scope>
    <source>
        <strain evidence="15">cv. KIB-2019</strain>
    </source>
</reference>
<keyword evidence="4" id="KW-0732">Signal</keyword>
<evidence type="ECO:0000313" key="15">
    <source>
        <dbReference type="Proteomes" id="UP001152561"/>
    </source>
</evidence>
<dbReference type="SUPFAM" id="SSF54556">
    <property type="entry name" value="Chitinase insertion domain"/>
    <property type="match status" value="1"/>
</dbReference>
<dbReference type="GO" id="GO:0004674">
    <property type="term" value="F:protein serine/threonine kinase activity"/>
    <property type="evidence" value="ECO:0007669"/>
    <property type="project" value="UniProtKB-KW"/>
</dbReference>
<comment type="similarity">
    <text evidence="1">Belongs to the glycosyl hydrolase 18 family. Chitinase class V subfamily.</text>
</comment>
<keyword evidence="11" id="KW-0812">Transmembrane</keyword>
<keyword evidence="2" id="KW-0723">Serine/threonine-protein kinase</keyword>
<evidence type="ECO:0000256" key="2">
    <source>
        <dbReference type="ARBA" id="ARBA00022527"/>
    </source>
</evidence>
<evidence type="ECO:0000259" key="13">
    <source>
        <dbReference type="PROSITE" id="PS51910"/>
    </source>
</evidence>
<dbReference type="InterPro" id="IPR017853">
    <property type="entry name" value="GH"/>
</dbReference>
<dbReference type="InterPro" id="IPR011583">
    <property type="entry name" value="Chitinase_II/V-like_cat"/>
</dbReference>
<feature type="domain" description="GH18" evidence="13">
    <location>
        <begin position="1"/>
        <end position="303"/>
    </location>
</feature>
<keyword evidence="9" id="KW-0325">Glycoprotein</keyword>
<keyword evidence="8" id="KW-0067">ATP-binding</keyword>
<name>A0A9Q1MJC8_9SOLA</name>
<dbReference type="GO" id="GO:0005886">
    <property type="term" value="C:plasma membrane"/>
    <property type="evidence" value="ECO:0007669"/>
    <property type="project" value="TreeGrafter"/>
</dbReference>
<dbReference type="InterPro" id="IPR008271">
    <property type="entry name" value="Ser/Thr_kinase_AS"/>
</dbReference>
<evidence type="ECO:0000256" key="10">
    <source>
        <dbReference type="ARBA" id="ARBA00023295"/>
    </source>
</evidence>
<evidence type="ECO:0000256" key="4">
    <source>
        <dbReference type="ARBA" id="ARBA00022729"/>
    </source>
</evidence>
<evidence type="ECO:0000256" key="11">
    <source>
        <dbReference type="SAM" id="Phobius"/>
    </source>
</evidence>
<keyword evidence="11" id="KW-1133">Transmembrane helix</keyword>
<keyword evidence="5" id="KW-0547">Nucleotide-binding</keyword>
<keyword evidence="15" id="KW-1185">Reference proteome</keyword>
<evidence type="ECO:0000256" key="6">
    <source>
        <dbReference type="ARBA" id="ARBA00022777"/>
    </source>
</evidence>
<feature type="domain" description="Protein kinase" evidence="12">
    <location>
        <begin position="391"/>
        <end position="619"/>
    </location>
</feature>
<gene>
    <name evidence="14" type="ORF">K7X08_022624</name>
</gene>
<dbReference type="GO" id="GO:0016798">
    <property type="term" value="F:hydrolase activity, acting on glycosyl bonds"/>
    <property type="evidence" value="ECO:0007669"/>
    <property type="project" value="UniProtKB-KW"/>
</dbReference>
<evidence type="ECO:0000256" key="7">
    <source>
        <dbReference type="ARBA" id="ARBA00022801"/>
    </source>
</evidence>
<evidence type="ECO:0000256" key="9">
    <source>
        <dbReference type="ARBA" id="ARBA00023180"/>
    </source>
</evidence>
<dbReference type="OrthoDB" id="73875at2759"/>
<feature type="transmembrane region" description="Helical" evidence="11">
    <location>
        <begin position="318"/>
        <end position="341"/>
    </location>
</feature>
<keyword evidence="3" id="KW-0808">Transferase</keyword>
<dbReference type="PROSITE" id="PS00108">
    <property type="entry name" value="PROTEIN_KINASE_ST"/>
    <property type="match status" value="1"/>
</dbReference>
<keyword evidence="7" id="KW-0378">Hydrolase</keyword>
<dbReference type="PANTHER" id="PTHR27002">
    <property type="entry name" value="RECEPTOR-LIKE SERINE/THREONINE-PROTEIN KINASE SD1-8"/>
    <property type="match status" value="1"/>
</dbReference>
<dbReference type="AlphaFoldDB" id="A0A9Q1MJC8"/>
<proteinExistence type="inferred from homology"/>
<comment type="caution">
    <text evidence="14">The sequence shown here is derived from an EMBL/GenBank/DDBJ whole genome shotgun (WGS) entry which is preliminary data.</text>
</comment>
<organism evidence="14 15">
    <name type="scientific">Anisodus acutangulus</name>
    <dbReference type="NCBI Taxonomy" id="402998"/>
    <lineage>
        <taxon>Eukaryota</taxon>
        <taxon>Viridiplantae</taxon>
        <taxon>Streptophyta</taxon>
        <taxon>Embryophyta</taxon>
        <taxon>Tracheophyta</taxon>
        <taxon>Spermatophyta</taxon>
        <taxon>Magnoliopsida</taxon>
        <taxon>eudicotyledons</taxon>
        <taxon>Gunneridae</taxon>
        <taxon>Pentapetalae</taxon>
        <taxon>asterids</taxon>
        <taxon>lamiids</taxon>
        <taxon>Solanales</taxon>
        <taxon>Solanaceae</taxon>
        <taxon>Solanoideae</taxon>
        <taxon>Hyoscyameae</taxon>
        <taxon>Anisodus</taxon>
    </lineage>
</organism>
<keyword evidence="10" id="KW-0326">Glycosidase</keyword>
<dbReference type="GO" id="GO:0005975">
    <property type="term" value="P:carbohydrate metabolic process"/>
    <property type="evidence" value="ECO:0007669"/>
    <property type="project" value="InterPro"/>
</dbReference>
<evidence type="ECO:0000256" key="5">
    <source>
        <dbReference type="ARBA" id="ARBA00022741"/>
    </source>
</evidence>
<dbReference type="GO" id="GO:0008061">
    <property type="term" value="F:chitin binding"/>
    <property type="evidence" value="ECO:0007669"/>
    <property type="project" value="InterPro"/>
</dbReference>
<evidence type="ECO:0000256" key="3">
    <source>
        <dbReference type="ARBA" id="ARBA00022679"/>
    </source>
</evidence>
<dbReference type="SMART" id="SM00636">
    <property type="entry name" value="Glyco_18"/>
    <property type="match status" value="1"/>
</dbReference>
<dbReference type="FunFam" id="3.10.50.10:FF:000003">
    <property type="entry name" value="Class V chitinase CHIT5b"/>
    <property type="match status" value="1"/>
</dbReference>
<dbReference type="Proteomes" id="UP001152561">
    <property type="component" value="Unassembled WGS sequence"/>
</dbReference>
<dbReference type="Gene3D" id="3.20.20.80">
    <property type="entry name" value="Glycosidases"/>
    <property type="match status" value="1"/>
</dbReference>
<keyword evidence="11" id="KW-0472">Membrane</keyword>
<sequence>MARTSNSRKSFIDSSIKLARQLGFHGLDLGWQYPESATDMTNLEVPLGFLLAALFALSKREISGELLMVGLFRVLVIQFITDTLLNEWRTAINKEVRNSNNAALLFTATVSCSPYQNDFSYPIQSVAKNLDWINLMAYEFYGPNWSPSQTNSHAQLFDPVHQGISGSDGINQWIQAGVPARKLVLGIPFYGFAWRLVNSNIHGLRAPALGKSNVSSDNDGSMTYDKISDFIVQNRATTVYNATIVGDYCYSGSSWISYDDTQSVKNKVNYVKSGGLQGYFAWHIAADQNWVLSHAASQEADQGTQGGGMHKRKPLNRLIIILIPVGAILILILLVFTIWLIRRRKVLKFQVELGRKPRNKMGSKSKSRKGGDNNNLQVFSFNEMKEATNNFSFDNKLGQGGYGPVYKGKLRNGQEIAVKRLSETSTQGLEEFENEVILTAKLQHINLVKVVGFCIEREEKMLIYEYMPNKSLDYYIYDQGRRLLLNWEKRVQVIEGIIQGLLYLQEYSRLTIIHRDLKASNIILDTHMKPKISDFGMARIFKKDEVEANTSRVAGTVGYIPPEYAEQGIYSTKSDVFSFGVLLLQIISGKKNTCLHGPDENLNLLEYAFETCKDGTCFE</sequence>
<dbReference type="Gene3D" id="1.10.510.10">
    <property type="entry name" value="Transferase(Phosphotransferase) domain 1"/>
    <property type="match status" value="1"/>
</dbReference>
<dbReference type="FunFam" id="1.10.510.10:FF:001019">
    <property type="entry name" value="G-type lectin S-receptor-like serine/threonine-protein kinase B120"/>
    <property type="match status" value="1"/>
</dbReference>
<dbReference type="SUPFAM" id="SSF51445">
    <property type="entry name" value="(Trans)glycosidases"/>
    <property type="match status" value="1"/>
</dbReference>
<evidence type="ECO:0000256" key="8">
    <source>
        <dbReference type="ARBA" id="ARBA00022840"/>
    </source>
</evidence>
<accession>A0A9Q1MJC8</accession>
<dbReference type="InterPro" id="IPR001223">
    <property type="entry name" value="Glyco_hydro18_cat"/>
</dbReference>
<dbReference type="SMART" id="SM00220">
    <property type="entry name" value="S_TKc"/>
    <property type="match status" value="1"/>
</dbReference>
<dbReference type="Gene3D" id="3.10.50.10">
    <property type="match status" value="1"/>
</dbReference>
<dbReference type="Gene3D" id="3.30.200.20">
    <property type="entry name" value="Phosphorylase Kinase, domain 1"/>
    <property type="match status" value="1"/>
</dbReference>
<dbReference type="InterPro" id="IPR011009">
    <property type="entry name" value="Kinase-like_dom_sf"/>
</dbReference>
<protein>
    <submittedName>
        <fullName evidence="14">Uncharacterized protein</fullName>
    </submittedName>
</protein>
<dbReference type="GO" id="GO:0005524">
    <property type="term" value="F:ATP binding"/>
    <property type="evidence" value="ECO:0007669"/>
    <property type="project" value="UniProtKB-KW"/>
</dbReference>
<dbReference type="InterPro" id="IPR001245">
    <property type="entry name" value="Ser-Thr/Tyr_kinase_cat_dom"/>
</dbReference>
<evidence type="ECO:0000259" key="12">
    <source>
        <dbReference type="PROSITE" id="PS50011"/>
    </source>
</evidence>
<dbReference type="Pfam" id="PF00704">
    <property type="entry name" value="Glyco_hydro_18"/>
    <property type="match status" value="1"/>
</dbReference>
<dbReference type="InterPro" id="IPR029070">
    <property type="entry name" value="Chitinase_insertion_sf"/>
</dbReference>
<dbReference type="PROSITE" id="PS50011">
    <property type="entry name" value="PROTEIN_KINASE_DOM"/>
    <property type="match status" value="1"/>
</dbReference>
<dbReference type="Pfam" id="PF07714">
    <property type="entry name" value="PK_Tyr_Ser-Thr"/>
    <property type="match status" value="1"/>
</dbReference>
<evidence type="ECO:0000256" key="1">
    <source>
        <dbReference type="ARBA" id="ARBA00008682"/>
    </source>
</evidence>
<dbReference type="PROSITE" id="PS51910">
    <property type="entry name" value="GH18_2"/>
    <property type="match status" value="1"/>
</dbReference>
<dbReference type="InterPro" id="IPR000719">
    <property type="entry name" value="Prot_kinase_dom"/>
</dbReference>
<dbReference type="FunFam" id="3.30.200.20:FF:000951">
    <property type="entry name" value="Uncharacterized protein"/>
    <property type="match status" value="1"/>
</dbReference>
<dbReference type="EMBL" id="JAJAGQ010000006">
    <property type="protein sequence ID" value="KAJ8560764.1"/>
    <property type="molecule type" value="Genomic_DNA"/>
</dbReference>
<dbReference type="SUPFAM" id="SSF56112">
    <property type="entry name" value="Protein kinase-like (PK-like)"/>
    <property type="match status" value="1"/>
</dbReference>